<dbReference type="GO" id="GO:0044780">
    <property type="term" value="P:bacterial-type flagellum assembly"/>
    <property type="evidence" value="ECO:0007669"/>
    <property type="project" value="InterPro"/>
</dbReference>
<evidence type="ECO:0000256" key="2">
    <source>
        <dbReference type="ARBA" id="ARBA00007703"/>
    </source>
</evidence>
<evidence type="ECO:0000313" key="5">
    <source>
        <dbReference type="Proteomes" id="UP000318126"/>
    </source>
</evidence>
<evidence type="ECO:0000256" key="1">
    <source>
        <dbReference type="ARBA" id="ARBA00002397"/>
    </source>
</evidence>
<keyword evidence="4" id="KW-0282">Flagellum</keyword>
<comment type="function">
    <text evidence="1">Required for the efficient initiation of filament assembly.</text>
</comment>
<dbReference type="Gene3D" id="1.20.58.300">
    <property type="entry name" value="FlgN-like"/>
    <property type="match status" value="1"/>
</dbReference>
<dbReference type="OrthoDB" id="5900563at2"/>
<keyword evidence="4" id="KW-0969">Cilium</keyword>
<dbReference type="Proteomes" id="UP000318126">
    <property type="component" value="Unassembled WGS sequence"/>
</dbReference>
<dbReference type="RefSeq" id="WP_143563238.1">
    <property type="nucleotide sequence ID" value="NZ_BMPL01000003.1"/>
</dbReference>
<name>A0A553JT36_SHEHA</name>
<dbReference type="InterPro" id="IPR007809">
    <property type="entry name" value="FlgN-like"/>
</dbReference>
<reference evidence="5" key="1">
    <citation type="submission" date="2019-07" db="EMBL/GenBank/DDBJ databases">
        <title>Shewanella sp. YLB-08 draft genomic sequence.</title>
        <authorList>
            <person name="Yu L."/>
        </authorList>
    </citation>
    <scope>NUCLEOTIDE SEQUENCE [LARGE SCALE GENOMIC DNA]</scope>
    <source>
        <strain evidence="5">JCM 20706</strain>
    </source>
</reference>
<dbReference type="Pfam" id="PF05130">
    <property type="entry name" value="FlgN"/>
    <property type="match status" value="1"/>
</dbReference>
<keyword evidence="5" id="KW-1185">Reference proteome</keyword>
<gene>
    <name evidence="4" type="ORF">FN961_03895</name>
</gene>
<evidence type="ECO:0000256" key="3">
    <source>
        <dbReference type="ARBA" id="ARBA00022795"/>
    </source>
</evidence>
<evidence type="ECO:0000313" key="4">
    <source>
        <dbReference type="EMBL" id="TRY15626.1"/>
    </source>
</evidence>
<comment type="similarity">
    <text evidence="2">Belongs to the FlgN family.</text>
</comment>
<dbReference type="InterPro" id="IPR036679">
    <property type="entry name" value="FlgN-like_sf"/>
</dbReference>
<dbReference type="EMBL" id="VKGK01000003">
    <property type="protein sequence ID" value="TRY15626.1"/>
    <property type="molecule type" value="Genomic_DNA"/>
</dbReference>
<dbReference type="SUPFAM" id="SSF140566">
    <property type="entry name" value="FlgN-like"/>
    <property type="match status" value="1"/>
</dbReference>
<keyword evidence="3" id="KW-1005">Bacterial flagellum biogenesis</keyword>
<proteinExistence type="inferred from homology"/>
<protein>
    <submittedName>
        <fullName evidence="4">Flagellar protein FlgN</fullName>
    </submittedName>
</protein>
<organism evidence="4 5">
    <name type="scientific">Shewanella hanedai</name>
    <name type="common">Alteromonas hanedai</name>
    <dbReference type="NCBI Taxonomy" id="25"/>
    <lineage>
        <taxon>Bacteria</taxon>
        <taxon>Pseudomonadati</taxon>
        <taxon>Pseudomonadota</taxon>
        <taxon>Gammaproteobacteria</taxon>
        <taxon>Alteromonadales</taxon>
        <taxon>Shewanellaceae</taxon>
        <taxon>Shewanella</taxon>
    </lineage>
</organism>
<keyword evidence="4" id="KW-0966">Cell projection</keyword>
<dbReference type="AlphaFoldDB" id="A0A553JT36"/>
<sequence length="141" mass="15313">MSQLSVIIENQHQLLKELKVIISDEKSALVNQDAELLLSLASNKAKLLDALKANDVNLSAQPDISSLSSVPHLVEQVKFAKEQLAECQQLNIENSSLIELNIASVNRFAQALQVSRNASSLTYNDKGKTSTISSLGNNLKA</sequence>
<accession>A0A553JT36</accession>
<comment type="caution">
    <text evidence="4">The sequence shown here is derived from an EMBL/GenBank/DDBJ whole genome shotgun (WGS) entry which is preliminary data.</text>
</comment>